<name>A0A0Q1CEU7_9PSED</name>
<dbReference type="InterPro" id="IPR000014">
    <property type="entry name" value="PAS"/>
</dbReference>
<comment type="caution">
    <text evidence="8">The sequence shown here is derived from an EMBL/GenBank/DDBJ whole genome shotgun (WGS) entry which is preliminary data.</text>
</comment>
<dbReference type="CDD" id="cd13705">
    <property type="entry name" value="PBP2_BvgS_D1"/>
    <property type="match status" value="1"/>
</dbReference>
<dbReference type="Gene3D" id="3.30.450.20">
    <property type="entry name" value="PAS domain"/>
    <property type="match status" value="1"/>
</dbReference>
<dbReference type="AlphaFoldDB" id="A0A0Q1CEU7"/>
<keyword evidence="9" id="KW-1185">Reference proteome</keyword>
<dbReference type="GO" id="GO:0005524">
    <property type="term" value="F:ATP binding"/>
    <property type="evidence" value="ECO:0007669"/>
    <property type="project" value="UniProtKB-KW"/>
</dbReference>
<keyword evidence="2 6" id="KW-0732">Signal</keyword>
<dbReference type="GO" id="GO:0016301">
    <property type="term" value="F:kinase activity"/>
    <property type="evidence" value="ECO:0007669"/>
    <property type="project" value="UniProtKB-KW"/>
</dbReference>
<evidence type="ECO:0000313" key="8">
    <source>
        <dbReference type="EMBL" id="KQB53023.1"/>
    </source>
</evidence>
<keyword evidence="5" id="KW-0812">Transmembrane</keyword>
<dbReference type="STRING" id="1563157.AQS70_11830"/>
<feature type="domain" description="Solute-binding protein family 3/N-terminal" evidence="7">
    <location>
        <begin position="305"/>
        <end position="521"/>
    </location>
</feature>
<keyword evidence="5" id="KW-0472">Membrane</keyword>
<feature type="transmembrane region" description="Helical" evidence="5">
    <location>
        <begin position="535"/>
        <end position="553"/>
    </location>
</feature>
<evidence type="ECO:0000256" key="5">
    <source>
        <dbReference type="SAM" id="Phobius"/>
    </source>
</evidence>
<dbReference type="OrthoDB" id="9797243at2"/>
<evidence type="ECO:0000256" key="1">
    <source>
        <dbReference type="ARBA" id="ARBA00010333"/>
    </source>
</evidence>
<feature type="domain" description="Solute-binding protein family 3/N-terminal" evidence="7">
    <location>
        <begin position="62"/>
        <end position="281"/>
    </location>
</feature>
<evidence type="ECO:0000256" key="6">
    <source>
        <dbReference type="SAM" id="SignalP"/>
    </source>
</evidence>
<keyword evidence="5" id="KW-1133">Transmembrane helix</keyword>
<organism evidence="8 9">
    <name type="scientific">Pseudomonas endophytica</name>
    <dbReference type="NCBI Taxonomy" id="1563157"/>
    <lineage>
        <taxon>Bacteria</taxon>
        <taxon>Pseudomonadati</taxon>
        <taxon>Pseudomonadota</taxon>
        <taxon>Gammaproteobacteria</taxon>
        <taxon>Pseudomonadales</taxon>
        <taxon>Pseudomonadaceae</taxon>
        <taxon>Pseudomonas</taxon>
    </lineage>
</organism>
<feature type="signal peptide" evidence="6">
    <location>
        <begin position="1"/>
        <end position="29"/>
    </location>
</feature>
<dbReference type="InterPro" id="IPR001638">
    <property type="entry name" value="Solute-binding_3/MltF_N"/>
</dbReference>
<dbReference type="InterPro" id="IPR049871">
    <property type="entry name" value="BvgS-like_periplasmic2"/>
</dbReference>
<dbReference type="Pfam" id="PF08448">
    <property type="entry name" value="PAS_4"/>
    <property type="match status" value="1"/>
</dbReference>
<keyword evidence="4" id="KW-0808">Transferase</keyword>
<dbReference type="CDD" id="cd00130">
    <property type="entry name" value="PAS"/>
    <property type="match status" value="1"/>
</dbReference>
<protein>
    <submittedName>
        <fullName evidence="8">PAS sensor protein</fullName>
    </submittedName>
</protein>
<evidence type="ECO:0000256" key="2">
    <source>
        <dbReference type="ARBA" id="ARBA00022729"/>
    </source>
</evidence>
<evidence type="ECO:0000313" key="9">
    <source>
        <dbReference type="Proteomes" id="UP000050342"/>
    </source>
</evidence>
<accession>A0A0Q1CEU7</accession>
<keyword evidence="3" id="KW-0547">Nucleotide-binding</keyword>
<dbReference type="GO" id="GO:0005886">
    <property type="term" value="C:plasma membrane"/>
    <property type="evidence" value="ECO:0007669"/>
    <property type="project" value="UniProtKB-SubCell"/>
</dbReference>
<dbReference type="Proteomes" id="UP000050342">
    <property type="component" value="Unassembled WGS sequence"/>
</dbReference>
<dbReference type="SMART" id="SM00062">
    <property type="entry name" value="PBPb"/>
    <property type="match status" value="2"/>
</dbReference>
<dbReference type="Pfam" id="PF00497">
    <property type="entry name" value="SBP_bac_3"/>
    <property type="match status" value="2"/>
</dbReference>
<dbReference type="Gene3D" id="3.40.190.10">
    <property type="entry name" value="Periplasmic binding protein-like II"/>
    <property type="match status" value="4"/>
</dbReference>
<dbReference type="EMBL" id="LLWH01000177">
    <property type="protein sequence ID" value="KQB53023.1"/>
    <property type="molecule type" value="Genomic_DNA"/>
</dbReference>
<dbReference type="SUPFAM" id="SSF53850">
    <property type="entry name" value="Periplasmic binding protein-like II"/>
    <property type="match status" value="2"/>
</dbReference>
<evidence type="ECO:0000259" key="7">
    <source>
        <dbReference type="SMART" id="SM00062"/>
    </source>
</evidence>
<comment type="similarity">
    <text evidence="1">Belongs to the bacterial solute-binding protein 3 family.</text>
</comment>
<dbReference type="CDD" id="cd13707">
    <property type="entry name" value="PBP2_BvgS_D2"/>
    <property type="match status" value="1"/>
</dbReference>
<feature type="chain" id="PRO_5006189228" evidence="6">
    <location>
        <begin position="30"/>
        <end position="694"/>
    </location>
</feature>
<dbReference type="InterPro" id="IPR049870">
    <property type="entry name" value="BvgS-like_periplasmic1"/>
</dbReference>
<dbReference type="InterPro" id="IPR035965">
    <property type="entry name" value="PAS-like_dom_sf"/>
</dbReference>
<dbReference type="InterPro" id="IPR013656">
    <property type="entry name" value="PAS_4"/>
</dbReference>
<proteinExistence type="inferred from homology"/>
<evidence type="ECO:0000256" key="3">
    <source>
        <dbReference type="ARBA" id="ARBA00022741"/>
    </source>
</evidence>
<dbReference type="PANTHER" id="PTHR35936">
    <property type="entry name" value="MEMBRANE-BOUND LYTIC MUREIN TRANSGLYCOSYLASE F"/>
    <property type="match status" value="1"/>
</dbReference>
<dbReference type="PANTHER" id="PTHR35936:SF17">
    <property type="entry name" value="ARGININE-BINDING EXTRACELLULAR PROTEIN ARTP"/>
    <property type="match status" value="1"/>
</dbReference>
<gene>
    <name evidence="8" type="ORF">AQS70_11830</name>
</gene>
<evidence type="ECO:0000256" key="4">
    <source>
        <dbReference type="ARBA" id="ARBA00022777"/>
    </source>
</evidence>
<reference evidence="8 9" key="1">
    <citation type="submission" date="2015-10" db="EMBL/GenBank/DDBJ databases">
        <title>Pseudomonas helleri sp. nov. and Pseudomonas weihenstephanensis sp. nov., isolated from raw cows milk.</title>
        <authorList>
            <person name="Von Neubeck M."/>
            <person name="Huptas C."/>
            <person name="Wenning M."/>
            <person name="Scherer S."/>
        </authorList>
    </citation>
    <scope>NUCLEOTIDE SEQUENCE [LARGE SCALE GENOMIC DNA]</scope>
    <source>
        <strain evidence="8 9">BSTT44</strain>
    </source>
</reference>
<dbReference type="SUPFAM" id="SSF55785">
    <property type="entry name" value="PYP-like sensor domain (PAS domain)"/>
    <property type="match status" value="1"/>
</dbReference>
<keyword evidence="4" id="KW-0418">Kinase</keyword>
<dbReference type="RefSeq" id="WP_055103475.1">
    <property type="nucleotide sequence ID" value="NZ_LLWH01000177.1"/>
</dbReference>
<sequence length="694" mass="77699">MSRFPCVLKSWMFLLLIIGLMSVNNSAYAAQGLPFKLPQTFIELKPLALDQQQRRWLEDRGRLRVGISIGDYAPMDIANERNRYQGISADYLSLVRDKLGADVEVLGFSKRDQAVAALLSGKIDILASANGYERGIEGLLFSADYMTDRLVIVGRADCDSDSDWDGKKIGFLDGGVDPHVADAFYPSSEIILTPTLHSALEALDEGDIDALVAHEVIVRAFKTLRPYSGLGILGESALPESGFAFATRRDDPQLQALIDRALSSLDDSMAQVILSRWTTGLGGSIGQQRIKLLPHEQAWIKQNPVVLVGSQQYPPYIFKNGEKRWDGLNAEILLRISRMTGLQFVHQESLTTTQTLEMLKSGKVHMNTTLSKNAERQAFLNFTYSYGGAPWVFVVRSNDFRLGSLDQLSGKVLALPARHSLESMIRRNYPDVILRNVENYTQARDMVKNGDAVATIQNEVQAYLHSARHLKVGRSVDGRWSSDNFSVSNQLPELLDILNKGLEAIPMADMQALRHKWLHEVSRVNLESQQSVTPWLYAGGGGGIGLVLMLLWNRRLVQQIRLRGVAESALKTCLRDEQRYFDALPFPIFMKGLKGQMITCNRAYEDFFSTRRELIHGRSMSETEFLSVEAAEQLQAALVLVLSNRKPSYQKRSEAYLTDRGELNCWLMPFYSGSGHLEGAVGVWFDVSEQKKQG</sequence>